<evidence type="ECO:0000313" key="2">
    <source>
        <dbReference type="Proteomes" id="UP000800036"/>
    </source>
</evidence>
<dbReference type="EMBL" id="ML976690">
    <property type="protein sequence ID" value="KAF1972057.1"/>
    <property type="molecule type" value="Genomic_DNA"/>
</dbReference>
<gene>
    <name evidence="1" type="ORF">BU23DRAFT_569539</name>
</gene>
<dbReference type="OrthoDB" id="5135333at2759"/>
<keyword evidence="2" id="KW-1185">Reference proteome</keyword>
<name>A0A6A5VFL6_9PLEO</name>
<reference evidence="1" key="1">
    <citation type="journal article" date="2020" name="Stud. Mycol.">
        <title>101 Dothideomycetes genomes: a test case for predicting lifestyles and emergence of pathogens.</title>
        <authorList>
            <person name="Haridas S."/>
            <person name="Albert R."/>
            <person name="Binder M."/>
            <person name="Bloem J."/>
            <person name="Labutti K."/>
            <person name="Salamov A."/>
            <person name="Andreopoulos B."/>
            <person name="Baker S."/>
            <person name="Barry K."/>
            <person name="Bills G."/>
            <person name="Bluhm B."/>
            <person name="Cannon C."/>
            <person name="Castanera R."/>
            <person name="Culley D."/>
            <person name="Daum C."/>
            <person name="Ezra D."/>
            <person name="Gonzalez J."/>
            <person name="Henrissat B."/>
            <person name="Kuo A."/>
            <person name="Liang C."/>
            <person name="Lipzen A."/>
            <person name="Lutzoni F."/>
            <person name="Magnuson J."/>
            <person name="Mondo S."/>
            <person name="Nolan M."/>
            <person name="Ohm R."/>
            <person name="Pangilinan J."/>
            <person name="Park H.-J."/>
            <person name="Ramirez L."/>
            <person name="Alfaro M."/>
            <person name="Sun H."/>
            <person name="Tritt A."/>
            <person name="Yoshinaga Y."/>
            <person name="Zwiers L.-H."/>
            <person name="Turgeon B."/>
            <person name="Goodwin S."/>
            <person name="Spatafora J."/>
            <person name="Crous P."/>
            <person name="Grigoriev I."/>
        </authorList>
    </citation>
    <scope>NUCLEOTIDE SEQUENCE</scope>
    <source>
        <strain evidence="1">CBS 107.79</strain>
    </source>
</reference>
<protein>
    <submittedName>
        <fullName evidence="1">Uncharacterized protein</fullName>
    </submittedName>
</protein>
<organism evidence="1 2">
    <name type="scientific">Bimuria novae-zelandiae CBS 107.79</name>
    <dbReference type="NCBI Taxonomy" id="1447943"/>
    <lineage>
        <taxon>Eukaryota</taxon>
        <taxon>Fungi</taxon>
        <taxon>Dikarya</taxon>
        <taxon>Ascomycota</taxon>
        <taxon>Pezizomycotina</taxon>
        <taxon>Dothideomycetes</taxon>
        <taxon>Pleosporomycetidae</taxon>
        <taxon>Pleosporales</taxon>
        <taxon>Massarineae</taxon>
        <taxon>Didymosphaeriaceae</taxon>
        <taxon>Bimuria</taxon>
    </lineage>
</organism>
<dbReference type="Proteomes" id="UP000800036">
    <property type="component" value="Unassembled WGS sequence"/>
</dbReference>
<proteinExistence type="predicted"/>
<dbReference type="AlphaFoldDB" id="A0A6A5VFL6"/>
<sequence length="208" mass="22957">MADPSSSCLCALVVRALQHQTEGFANIGAALGQFRANHTCTTYRIVMDAIHTKAAGNNRRLEDIEEVALYKSTPPNHQFGLRLPGAMFGVRLVDRPAAPGDAPAVMVHEHWIDSNQIHRWIDSCDRHHAGKCHSIADPWAKLEFATELLLIGIERQCLVKQPGSSKYVALSYHWAPADEDVFQTTRHIFDALSCEGAFALPHNSLGLP</sequence>
<evidence type="ECO:0000313" key="1">
    <source>
        <dbReference type="EMBL" id="KAF1972057.1"/>
    </source>
</evidence>
<accession>A0A6A5VFL6</accession>